<dbReference type="NCBIfam" id="NF008346">
    <property type="entry name" value="PRK11128.1"/>
    <property type="match status" value="1"/>
</dbReference>
<dbReference type="STRING" id="796620.VIBC2010_19630"/>
<gene>
    <name evidence="10" type="ORF">VIBC2010_19630</name>
</gene>
<evidence type="ECO:0000256" key="2">
    <source>
        <dbReference type="ARBA" id="ARBA00022448"/>
    </source>
</evidence>
<feature type="transmembrane region" description="Helical" evidence="8">
    <location>
        <begin position="136"/>
        <end position="154"/>
    </location>
</feature>
<dbReference type="eggNOG" id="COG2814">
    <property type="taxonomic scope" value="Bacteria"/>
</dbReference>
<dbReference type="GO" id="GO:0030395">
    <property type="term" value="F:lactose binding"/>
    <property type="evidence" value="ECO:0007669"/>
    <property type="project" value="TreeGrafter"/>
</dbReference>
<feature type="transmembrane region" description="Helical" evidence="8">
    <location>
        <begin position="42"/>
        <end position="64"/>
    </location>
</feature>
<keyword evidence="7 8" id="KW-0472">Membrane</keyword>
<feature type="transmembrane region" description="Helical" evidence="8">
    <location>
        <begin position="103"/>
        <end position="124"/>
    </location>
</feature>
<evidence type="ECO:0000256" key="4">
    <source>
        <dbReference type="ARBA" id="ARBA00022519"/>
    </source>
</evidence>
<feature type="transmembrane region" description="Helical" evidence="8">
    <location>
        <begin position="330"/>
        <end position="349"/>
    </location>
</feature>
<evidence type="ECO:0000256" key="1">
    <source>
        <dbReference type="ARBA" id="ARBA00004429"/>
    </source>
</evidence>
<dbReference type="GO" id="GO:0005886">
    <property type="term" value="C:plasma membrane"/>
    <property type="evidence" value="ECO:0007669"/>
    <property type="project" value="UniProtKB-SubCell"/>
</dbReference>
<comment type="caution">
    <text evidence="10">The sequence shown here is derived from an EMBL/GenBank/DDBJ whole genome shotgun (WGS) entry which is preliminary data.</text>
</comment>
<dbReference type="SUPFAM" id="SSF103473">
    <property type="entry name" value="MFS general substrate transporter"/>
    <property type="match status" value="1"/>
</dbReference>
<dbReference type="InterPro" id="IPR036259">
    <property type="entry name" value="MFS_trans_sf"/>
</dbReference>
<dbReference type="EMBL" id="AEIU01000099">
    <property type="protein sequence ID" value="EFP95221.1"/>
    <property type="molecule type" value="Genomic_DNA"/>
</dbReference>
<dbReference type="RefSeq" id="WP_009602987.1">
    <property type="nucleotide sequence ID" value="NZ_AEIU01000099.1"/>
</dbReference>
<protein>
    <submittedName>
        <fullName evidence="10">Putative 3-phenylpropionic acid transporter</fullName>
    </submittedName>
</protein>
<keyword evidence="4" id="KW-0997">Cell inner membrane</keyword>
<name>E3BP89_9VIBR</name>
<keyword evidence="11" id="KW-1185">Reference proteome</keyword>
<feature type="domain" description="Major facilitator superfamily associated" evidence="9">
    <location>
        <begin position="13"/>
        <end position="362"/>
    </location>
</feature>
<proteinExistence type="predicted"/>
<dbReference type="Pfam" id="PF12832">
    <property type="entry name" value="MFS_1_like"/>
    <property type="match status" value="1"/>
</dbReference>
<evidence type="ECO:0000256" key="3">
    <source>
        <dbReference type="ARBA" id="ARBA00022475"/>
    </source>
</evidence>
<keyword evidence="5 8" id="KW-0812">Transmembrane</keyword>
<dbReference type="PANTHER" id="PTHR23522:SF10">
    <property type="entry name" value="3-PHENYLPROPIONIC ACID TRANSPORTER-RELATED"/>
    <property type="match status" value="1"/>
</dbReference>
<dbReference type="PANTHER" id="PTHR23522">
    <property type="entry name" value="BLL5896 PROTEIN"/>
    <property type="match status" value="1"/>
</dbReference>
<feature type="transmembrane region" description="Helical" evidence="8">
    <location>
        <begin position="266"/>
        <end position="285"/>
    </location>
</feature>
<dbReference type="GO" id="GO:0015528">
    <property type="term" value="F:lactose:proton symporter activity"/>
    <property type="evidence" value="ECO:0007669"/>
    <property type="project" value="TreeGrafter"/>
</dbReference>
<keyword evidence="6 8" id="KW-1133">Transmembrane helix</keyword>
<evidence type="ECO:0000256" key="7">
    <source>
        <dbReference type="ARBA" id="ARBA00023136"/>
    </source>
</evidence>
<dbReference type="OrthoDB" id="9150135at2"/>
<keyword evidence="3" id="KW-1003">Cell membrane</keyword>
<feature type="transmembrane region" description="Helical" evidence="8">
    <location>
        <begin position="160"/>
        <end position="177"/>
    </location>
</feature>
<evidence type="ECO:0000259" key="9">
    <source>
        <dbReference type="Pfam" id="PF12832"/>
    </source>
</evidence>
<feature type="transmembrane region" description="Helical" evidence="8">
    <location>
        <begin position="12"/>
        <end position="30"/>
    </location>
</feature>
<evidence type="ECO:0000256" key="5">
    <source>
        <dbReference type="ARBA" id="ARBA00022692"/>
    </source>
</evidence>
<dbReference type="Proteomes" id="UP000002943">
    <property type="component" value="Unassembled WGS sequence"/>
</dbReference>
<dbReference type="PIRSF" id="PIRSF004925">
    <property type="entry name" value="HcaT"/>
    <property type="match status" value="1"/>
</dbReference>
<dbReference type="AlphaFoldDB" id="E3BP89"/>
<feature type="transmembrane region" description="Helical" evidence="8">
    <location>
        <begin position="297"/>
        <end position="318"/>
    </location>
</feature>
<evidence type="ECO:0000256" key="6">
    <source>
        <dbReference type="ARBA" id="ARBA00022989"/>
    </source>
</evidence>
<comment type="subcellular location">
    <subcellularLocation>
        <location evidence="1">Cell inner membrane</location>
        <topology evidence="1">Multi-pass membrane protein</topology>
    </subcellularLocation>
</comment>
<evidence type="ECO:0000313" key="11">
    <source>
        <dbReference type="Proteomes" id="UP000002943"/>
    </source>
</evidence>
<sequence>MLTPTPFGWVSQYFFGFFFVYGVYLPFWSMWFSGQGVSASDIGLLIGIGFATRCIANLVLTPLVHRIQHVIPALRWLSLAGIIFIIIHLVTGGSFWLLAAVTVLVNLCFGPIVPLSDALANYYASIKKLDYGFSRLWGSIAFIAGSTIAGFLSAHYGLGMIVWTALVGMAVTLIFSLRNIEPMPAISPEKEQHRPSLVALLSVPSVVRFLALTALIQGSHAAYFGFSSIHWKEAGYTEDVIGYLWSLGVVAEVVVFALSRRLFSGWSLRALFMLASLGAIVRWGLTASTTDLSALVVIQLLHGVTFAVAHIAAIQYIQHAGQHQMVALQALYNAIPMGAVIAVMTAVSGWGYESWGASVFWLMAVMGVLSLFVKVRPIMSSVKEVSS</sequence>
<feature type="transmembrane region" description="Helical" evidence="8">
    <location>
        <begin position="355"/>
        <end position="373"/>
    </location>
</feature>
<dbReference type="NCBIfam" id="NF037955">
    <property type="entry name" value="mfs"/>
    <property type="match status" value="1"/>
</dbReference>
<evidence type="ECO:0000313" key="10">
    <source>
        <dbReference type="EMBL" id="EFP95221.1"/>
    </source>
</evidence>
<dbReference type="InterPro" id="IPR024989">
    <property type="entry name" value="MFS_assoc_dom"/>
</dbReference>
<feature type="transmembrane region" description="Helical" evidence="8">
    <location>
        <begin position="76"/>
        <end position="97"/>
    </location>
</feature>
<feature type="transmembrane region" description="Helical" evidence="8">
    <location>
        <begin position="197"/>
        <end position="220"/>
    </location>
</feature>
<dbReference type="Gene3D" id="1.20.1250.20">
    <property type="entry name" value="MFS general substrate transporter like domains"/>
    <property type="match status" value="2"/>
</dbReference>
<dbReference type="InterPro" id="IPR026032">
    <property type="entry name" value="HcaT-like"/>
</dbReference>
<reference evidence="10 11" key="1">
    <citation type="journal article" date="2012" name="Int. J. Syst. Evol. Microbiol.">
        <title>Vibrio caribbeanicus sp. nov., isolated from the marine sponge Scleritoderma cyanea.</title>
        <authorList>
            <person name="Hoffmann M."/>
            <person name="Monday S.R."/>
            <person name="Allard M.W."/>
            <person name="Strain E.A."/>
            <person name="Whittaker P."/>
            <person name="Naum M."/>
            <person name="McCarthy P.J."/>
            <person name="Lopez J.V."/>
            <person name="Fischer M."/>
            <person name="Brown E.W."/>
        </authorList>
    </citation>
    <scope>NUCLEOTIDE SEQUENCE [LARGE SCALE GENOMIC DNA]</scope>
    <source>
        <strain evidence="10 11">ATCC BAA-2122</strain>
    </source>
</reference>
<keyword evidence="2" id="KW-0813">Transport</keyword>
<feature type="transmembrane region" description="Helical" evidence="8">
    <location>
        <begin position="240"/>
        <end position="259"/>
    </location>
</feature>
<organism evidence="10 11">
    <name type="scientific">Vibrio caribbeanicus ATCC BAA-2122</name>
    <dbReference type="NCBI Taxonomy" id="796620"/>
    <lineage>
        <taxon>Bacteria</taxon>
        <taxon>Pseudomonadati</taxon>
        <taxon>Pseudomonadota</taxon>
        <taxon>Gammaproteobacteria</taxon>
        <taxon>Vibrionales</taxon>
        <taxon>Vibrionaceae</taxon>
        <taxon>Vibrio</taxon>
    </lineage>
</organism>
<evidence type="ECO:0000256" key="8">
    <source>
        <dbReference type="SAM" id="Phobius"/>
    </source>
</evidence>
<accession>E3BP89</accession>